<dbReference type="Pfam" id="PF14103">
    <property type="entry name" value="DUF4276"/>
    <property type="match status" value="1"/>
</dbReference>
<dbReference type="InterPro" id="IPR025455">
    <property type="entry name" value="DUF4276"/>
</dbReference>
<evidence type="ECO:0000313" key="2">
    <source>
        <dbReference type="Proteomes" id="UP000642094"/>
    </source>
</evidence>
<name>A0ABR7ZXI6_9CYAN</name>
<accession>A0ABR7ZXI6</accession>
<dbReference type="EMBL" id="JACJQB010000017">
    <property type="protein sequence ID" value="MBD2188500.1"/>
    <property type="molecule type" value="Genomic_DNA"/>
</dbReference>
<evidence type="ECO:0000313" key="1">
    <source>
        <dbReference type="EMBL" id="MBD2188500.1"/>
    </source>
</evidence>
<gene>
    <name evidence="1" type="ORF">H6F41_10120</name>
</gene>
<dbReference type="RefSeq" id="WP_190403349.1">
    <property type="nucleotide sequence ID" value="NZ_JACJQB010000017.1"/>
</dbReference>
<proteinExistence type="predicted"/>
<dbReference type="Proteomes" id="UP000642094">
    <property type="component" value="Unassembled WGS sequence"/>
</dbReference>
<protein>
    <submittedName>
        <fullName evidence="1">DUF4276 family protein</fullName>
    </submittedName>
</protein>
<sequence length="233" mass="26315">MKRLAIFVEGQTEKIFVRKLLEEIAGKSNIAIAEQDMQGKQNSRFTVLTMSDPVTAQTKYYVLICNSGSDNSVVSDIRDQYASLVSSGYSKIIGLRDVYPIPIADKGILEGSLRTVLPRGSVSSHIVLAIMEVEAWFLAEWKHFLKIDVNLTTSLIQSNLGFNPEVDNMENRNHPAEDLHQAYQLVGKSYRKKENQVNRVVSNLDYEFLYLQLAGIIPSLGKFISYIDDFMML</sequence>
<organism evidence="1 2">
    <name type="scientific">Pseudanabaena mucicola FACHB-723</name>
    <dbReference type="NCBI Taxonomy" id="2692860"/>
    <lineage>
        <taxon>Bacteria</taxon>
        <taxon>Bacillati</taxon>
        <taxon>Cyanobacteriota</taxon>
        <taxon>Cyanophyceae</taxon>
        <taxon>Pseudanabaenales</taxon>
        <taxon>Pseudanabaenaceae</taxon>
        <taxon>Pseudanabaena</taxon>
    </lineage>
</organism>
<reference evidence="1 2" key="1">
    <citation type="journal article" date="2020" name="ISME J.">
        <title>Comparative genomics reveals insights into cyanobacterial evolution and habitat adaptation.</title>
        <authorList>
            <person name="Chen M.Y."/>
            <person name="Teng W.K."/>
            <person name="Zhao L."/>
            <person name="Hu C.X."/>
            <person name="Zhou Y.K."/>
            <person name="Han B.P."/>
            <person name="Song L.R."/>
            <person name="Shu W.S."/>
        </authorList>
    </citation>
    <scope>NUCLEOTIDE SEQUENCE [LARGE SCALE GENOMIC DNA]</scope>
    <source>
        <strain evidence="1 2">FACHB-723</strain>
    </source>
</reference>
<comment type="caution">
    <text evidence="1">The sequence shown here is derived from an EMBL/GenBank/DDBJ whole genome shotgun (WGS) entry which is preliminary data.</text>
</comment>
<keyword evidence="2" id="KW-1185">Reference proteome</keyword>